<dbReference type="RefSeq" id="WP_331243027.1">
    <property type="nucleotide sequence ID" value="NZ_JAQSGJ010000001.1"/>
</dbReference>
<keyword evidence="2" id="KW-1185">Reference proteome</keyword>
<dbReference type="EMBL" id="JAQSGK010000001">
    <property type="protein sequence ID" value="MEE6714301.1"/>
    <property type="molecule type" value="Genomic_DNA"/>
</dbReference>
<proteinExistence type="predicted"/>
<comment type="caution">
    <text evidence="1">The sequence shown here is derived from an EMBL/GenBank/DDBJ whole genome shotgun (WGS) entry which is preliminary data.</text>
</comment>
<organism evidence="1 2">
    <name type="scientific">Schleiferilactobacillus harbinensis</name>
    <dbReference type="NCBI Taxonomy" id="304207"/>
    <lineage>
        <taxon>Bacteria</taxon>
        <taxon>Bacillati</taxon>
        <taxon>Bacillota</taxon>
        <taxon>Bacilli</taxon>
        <taxon>Lactobacillales</taxon>
        <taxon>Lactobacillaceae</taxon>
        <taxon>Schleiferilactobacillus</taxon>
    </lineage>
</organism>
<evidence type="ECO:0008006" key="3">
    <source>
        <dbReference type="Google" id="ProtNLM"/>
    </source>
</evidence>
<sequence>MTDPDYIEQVYQELTSHGYGITIQEIAEYLAEPGTANELPQMFTTGKKEDSDE</sequence>
<dbReference type="Proteomes" id="UP001330016">
    <property type="component" value="Unassembled WGS sequence"/>
</dbReference>
<evidence type="ECO:0000313" key="1">
    <source>
        <dbReference type="EMBL" id="MEE6714301.1"/>
    </source>
</evidence>
<name>A0ABU7SVF0_9LACO</name>
<reference evidence="1 2" key="1">
    <citation type="submission" date="2023-02" db="EMBL/GenBank/DDBJ databases">
        <title>The predominant lactic acid bacteria and yeasts involved in the spontaneous fermentation of millet during the production of the traditional porridge Hausa koko in Ghana.</title>
        <authorList>
            <person name="Atter A."/>
            <person name="Diaz M."/>
        </authorList>
    </citation>
    <scope>NUCLEOTIDE SEQUENCE [LARGE SCALE GENOMIC DNA]</scope>
    <source>
        <strain evidence="1 2">FI11640</strain>
    </source>
</reference>
<evidence type="ECO:0000313" key="2">
    <source>
        <dbReference type="Proteomes" id="UP001330016"/>
    </source>
</evidence>
<protein>
    <recommendedName>
        <fullName evidence="3">RNA polymerase sigma factor 70 region 1.1 domain-containing protein</fullName>
    </recommendedName>
</protein>
<gene>
    <name evidence="1" type="ORF">PS435_00390</name>
</gene>
<accession>A0ABU7SVF0</accession>